<evidence type="ECO:0000256" key="17">
    <source>
        <dbReference type="ARBA" id="ARBA00040123"/>
    </source>
</evidence>
<evidence type="ECO:0000313" key="25">
    <source>
        <dbReference type="EMBL" id="MBC6680107.1"/>
    </source>
</evidence>
<dbReference type="GO" id="GO:0006631">
    <property type="term" value="P:fatty acid metabolic process"/>
    <property type="evidence" value="ECO:0007669"/>
    <property type="project" value="UniProtKB-KW"/>
</dbReference>
<dbReference type="Proteomes" id="UP000602647">
    <property type="component" value="Unassembled WGS sequence"/>
</dbReference>
<evidence type="ECO:0000256" key="15">
    <source>
        <dbReference type="ARBA" id="ARBA00038456"/>
    </source>
</evidence>
<comment type="catalytic activity">
    <reaction evidence="20">
        <text>hexadecanoyl-CoA + H2O = hexadecanoate + CoA + H(+)</text>
        <dbReference type="Rhea" id="RHEA:16645"/>
        <dbReference type="ChEBI" id="CHEBI:7896"/>
        <dbReference type="ChEBI" id="CHEBI:15377"/>
        <dbReference type="ChEBI" id="CHEBI:15378"/>
        <dbReference type="ChEBI" id="CHEBI:57287"/>
        <dbReference type="ChEBI" id="CHEBI:57379"/>
        <dbReference type="EC" id="3.1.2.2"/>
    </reaction>
    <physiologicalReaction direction="left-to-right" evidence="20">
        <dbReference type="Rhea" id="RHEA:16646"/>
    </physiologicalReaction>
</comment>
<comment type="caution">
    <text evidence="25">The sequence shown here is derived from an EMBL/GenBank/DDBJ whole genome shotgun (WGS) entry which is preliminary data.</text>
</comment>
<dbReference type="PANTHER" id="PTHR12418:SF19">
    <property type="entry name" value="ACYL-COENZYME A THIOESTERASE THEM4"/>
    <property type="match status" value="1"/>
</dbReference>
<evidence type="ECO:0000256" key="3">
    <source>
        <dbReference type="ARBA" id="ARBA00004632"/>
    </source>
</evidence>
<dbReference type="Pfam" id="PF03061">
    <property type="entry name" value="4HBT"/>
    <property type="match status" value="1"/>
</dbReference>
<dbReference type="InterPro" id="IPR029069">
    <property type="entry name" value="HotDog_dom_sf"/>
</dbReference>
<dbReference type="GO" id="GO:0016289">
    <property type="term" value="F:acyl-CoA hydrolase activity"/>
    <property type="evidence" value="ECO:0007669"/>
    <property type="project" value="UniProtKB-ARBA"/>
</dbReference>
<evidence type="ECO:0000256" key="19">
    <source>
        <dbReference type="ARBA" id="ARBA00047588"/>
    </source>
</evidence>
<organism evidence="25 26">
    <name type="scientific">Zhenpiania hominis</name>
    <dbReference type="NCBI Taxonomy" id="2763644"/>
    <lineage>
        <taxon>Bacteria</taxon>
        <taxon>Bacillati</taxon>
        <taxon>Bacillota</taxon>
        <taxon>Clostridia</taxon>
        <taxon>Peptostreptococcales</taxon>
        <taxon>Anaerovoracaceae</taxon>
        <taxon>Zhenpiania</taxon>
    </lineage>
</organism>
<evidence type="ECO:0000256" key="21">
    <source>
        <dbReference type="ARBA" id="ARBA00047969"/>
    </source>
</evidence>
<keyword evidence="7" id="KW-0378">Hydrolase</keyword>
<comment type="catalytic activity">
    <reaction evidence="14">
        <text>(9Z)-octadecenoyl-CoA + H2O = (9Z)-octadecenoate + CoA + H(+)</text>
        <dbReference type="Rhea" id="RHEA:40139"/>
        <dbReference type="ChEBI" id="CHEBI:15377"/>
        <dbReference type="ChEBI" id="CHEBI:15378"/>
        <dbReference type="ChEBI" id="CHEBI:30823"/>
        <dbReference type="ChEBI" id="CHEBI:57287"/>
        <dbReference type="ChEBI" id="CHEBI:57387"/>
    </reaction>
    <physiologicalReaction direction="left-to-right" evidence="14">
        <dbReference type="Rhea" id="RHEA:40140"/>
    </physiologicalReaction>
</comment>
<evidence type="ECO:0000256" key="4">
    <source>
        <dbReference type="ARBA" id="ARBA00022475"/>
    </source>
</evidence>
<keyword evidence="4" id="KW-1003">Cell membrane</keyword>
<evidence type="ECO:0000256" key="22">
    <source>
        <dbReference type="ARBA" id="ARBA00048074"/>
    </source>
</evidence>
<keyword evidence="26" id="KW-1185">Reference proteome</keyword>
<comment type="similarity">
    <text evidence="15">Belongs to the THEM4/THEM5 thioesterase family.</text>
</comment>
<evidence type="ECO:0000256" key="2">
    <source>
        <dbReference type="ARBA" id="ARBA00004496"/>
    </source>
</evidence>
<comment type="catalytic activity">
    <reaction evidence="23">
        <text>tetradecanoyl-CoA + H2O = tetradecanoate + CoA + H(+)</text>
        <dbReference type="Rhea" id="RHEA:40119"/>
        <dbReference type="ChEBI" id="CHEBI:15377"/>
        <dbReference type="ChEBI" id="CHEBI:15378"/>
        <dbReference type="ChEBI" id="CHEBI:30807"/>
        <dbReference type="ChEBI" id="CHEBI:57287"/>
        <dbReference type="ChEBI" id="CHEBI:57385"/>
    </reaction>
    <physiologicalReaction direction="left-to-right" evidence="23">
        <dbReference type="Rhea" id="RHEA:40120"/>
    </physiologicalReaction>
</comment>
<comment type="catalytic activity">
    <reaction evidence="22">
        <text>dodecanoyl-CoA + H2O = dodecanoate + CoA + H(+)</text>
        <dbReference type="Rhea" id="RHEA:30135"/>
        <dbReference type="ChEBI" id="CHEBI:15377"/>
        <dbReference type="ChEBI" id="CHEBI:15378"/>
        <dbReference type="ChEBI" id="CHEBI:18262"/>
        <dbReference type="ChEBI" id="CHEBI:57287"/>
        <dbReference type="ChEBI" id="CHEBI:57375"/>
    </reaction>
    <physiologicalReaction direction="left-to-right" evidence="22">
        <dbReference type="Rhea" id="RHEA:30136"/>
    </physiologicalReaction>
</comment>
<dbReference type="NCBIfam" id="TIGR00369">
    <property type="entry name" value="unchar_dom_1"/>
    <property type="match status" value="1"/>
</dbReference>
<evidence type="ECO:0000256" key="14">
    <source>
        <dbReference type="ARBA" id="ARBA00037002"/>
    </source>
</evidence>
<dbReference type="CDD" id="cd03443">
    <property type="entry name" value="PaaI_thioesterase"/>
    <property type="match status" value="1"/>
</dbReference>
<evidence type="ECO:0000256" key="20">
    <source>
        <dbReference type="ARBA" id="ARBA00047734"/>
    </source>
</evidence>
<keyword evidence="9" id="KW-0809">Transit peptide</keyword>
<keyword evidence="5" id="KW-0963">Cytoplasm</keyword>
<feature type="domain" description="Thioesterase" evidence="24">
    <location>
        <begin position="57"/>
        <end position="127"/>
    </location>
</feature>
<evidence type="ECO:0000256" key="16">
    <source>
        <dbReference type="ARBA" id="ARBA00038848"/>
    </source>
</evidence>
<keyword evidence="6" id="KW-0053">Apoptosis</keyword>
<evidence type="ECO:0000256" key="18">
    <source>
        <dbReference type="ARBA" id="ARBA00043210"/>
    </source>
</evidence>
<name>A0A923NL65_9FIRM</name>
<evidence type="ECO:0000256" key="1">
    <source>
        <dbReference type="ARBA" id="ARBA00004170"/>
    </source>
</evidence>
<keyword evidence="12" id="KW-0966">Cell projection</keyword>
<evidence type="ECO:0000256" key="12">
    <source>
        <dbReference type="ARBA" id="ARBA00023273"/>
    </source>
</evidence>
<evidence type="ECO:0000256" key="6">
    <source>
        <dbReference type="ARBA" id="ARBA00022703"/>
    </source>
</evidence>
<protein>
    <recommendedName>
        <fullName evidence="17">Acyl-coenzyme A thioesterase THEM4</fullName>
        <ecNumber evidence="16">3.1.2.2</ecNumber>
    </recommendedName>
    <alternativeName>
        <fullName evidence="18">Thioesterase superfamily member 4</fullName>
    </alternativeName>
</protein>
<evidence type="ECO:0000259" key="24">
    <source>
        <dbReference type="Pfam" id="PF03061"/>
    </source>
</evidence>
<dbReference type="EMBL" id="JACRYT010000009">
    <property type="protein sequence ID" value="MBC6680107.1"/>
    <property type="molecule type" value="Genomic_DNA"/>
</dbReference>
<comment type="catalytic activity">
    <reaction evidence="19">
        <text>octanoyl-CoA + H2O = octanoate + CoA + H(+)</text>
        <dbReference type="Rhea" id="RHEA:30143"/>
        <dbReference type="ChEBI" id="CHEBI:15377"/>
        <dbReference type="ChEBI" id="CHEBI:15378"/>
        <dbReference type="ChEBI" id="CHEBI:25646"/>
        <dbReference type="ChEBI" id="CHEBI:57287"/>
        <dbReference type="ChEBI" id="CHEBI:57386"/>
    </reaction>
    <physiologicalReaction direction="left-to-right" evidence="19">
        <dbReference type="Rhea" id="RHEA:30144"/>
    </physiologicalReaction>
</comment>
<evidence type="ECO:0000256" key="9">
    <source>
        <dbReference type="ARBA" id="ARBA00022946"/>
    </source>
</evidence>
<dbReference type="SUPFAM" id="SSF54637">
    <property type="entry name" value="Thioesterase/thiol ester dehydrase-isomerase"/>
    <property type="match status" value="1"/>
</dbReference>
<proteinExistence type="inferred from homology"/>
<evidence type="ECO:0000256" key="8">
    <source>
        <dbReference type="ARBA" id="ARBA00022832"/>
    </source>
</evidence>
<comment type="catalytic activity">
    <reaction evidence="13">
        <text>(5Z,8Z,11Z,14Z)-eicosatetraenoyl-CoA + H2O = (5Z,8Z,11Z,14Z)-eicosatetraenoate + CoA + H(+)</text>
        <dbReference type="Rhea" id="RHEA:40151"/>
        <dbReference type="ChEBI" id="CHEBI:15377"/>
        <dbReference type="ChEBI" id="CHEBI:15378"/>
        <dbReference type="ChEBI" id="CHEBI:32395"/>
        <dbReference type="ChEBI" id="CHEBI:57287"/>
        <dbReference type="ChEBI" id="CHEBI:57368"/>
    </reaction>
    <physiologicalReaction direction="left-to-right" evidence="13">
        <dbReference type="Rhea" id="RHEA:40152"/>
    </physiologicalReaction>
</comment>
<dbReference type="Gene3D" id="3.10.129.10">
    <property type="entry name" value="Hotdog Thioesterase"/>
    <property type="match status" value="1"/>
</dbReference>
<evidence type="ECO:0000256" key="23">
    <source>
        <dbReference type="ARBA" id="ARBA00048180"/>
    </source>
</evidence>
<keyword evidence="10" id="KW-0443">Lipid metabolism</keyword>
<dbReference type="InterPro" id="IPR052365">
    <property type="entry name" value="THEM4/THEM5_acyl-CoA_thioest"/>
</dbReference>
<dbReference type="InterPro" id="IPR006683">
    <property type="entry name" value="Thioestr_dom"/>
</dbReference>
<accession>A0A923NL65</accession>
<dbReference type="PANTHER" id="PTHR12418">
    <property type="entry name" value="ACYL-COENZYME A THIOESTERASE THEM4"/>
    <property type="match status" value="1"/>
</dbReference>
<evidence type="ECO:0000256" key="10">
    <source>
        <dbReference type="ARBA" id="ARBA00023098"/>
    </source>
</evidence>
<comment type="subcellular location">
    <subcellularLocation>
        <location evidence="3">Cell projection</location>
        <location evidence="3">Ruffle membrane</location>
    </subcellularLocation>
    <subcellularLocation>
        <location evidence="2">Cytoplasm</location>
    </subcellularLocation>
    <subcellularLocation>
        <location evidence="1">Membrane</location>
        <topology evidence="1">Peripheral membrane protein</topology>
    </subcellularLocation>
</comment>
<dbReference type="GO" id="GO:0005737">
    <property type="term" value="C:cytoplasm"/>
    <property type="evidence" value="ECO:0007669"/>
    <property type="project" value="UniProtKB-SubCell"/>
</dbReference>
<dbReference type="EC" id="3.1.2.2" evidence="16"/>
<comment type="catalytic activity">
    <reaction evidence="21">
        <text>decanoyl-CoA + H2O = decanoate + CoA + H(+)</text>
        <dbReference type="Rhea" id="RHEA:40059"/>
        <dbReference type="ChEBI" id="CHEBI:15377"/>
        <dbReference type="ChEBI" id="CHEBI:15378"/>
        <dbReference type="ChEBI" id="CHEBI:27689"/>
        <dbReference type="ChEBI" id="CHEBI:57287"/>
        <dbReference type="ChEBI" id="CHEBI:61430"/>
    </reaction>
    <physiologicalReaction direction="left-to-right" evidence="21">
        <dbReference type="Rhea" id="RHEA:40060"/>
    </physiologicalReaction>
</comment>
<dbReference type="RefSeq" id="WP_187303209.1">
    <property type="nucleotide sequence ID" value="NZ_CBCTON010000017.1"/>
</dbReference>
<keyword evidence="11" id="KW-0472">Membrane</keyword>
<dbReference type="GO" id="GO:0016020">
    <property type="term" value="C:membrane"/>
    <property type="evidence" value="ECO:0007669"/>
    <property type="project" value="UniProtKB-SubCell"/>
</dbReference>
<reference evidence="25" key="1">
    <citation type="submission" date="2020-08" db="EMBL/GenBank/DDBJ databases">
        <title>Genome public.</title>
        <authorList>
            <person name="Liu C."/>
            <person name="Sun Q."/>
        </authorList>
    </citation>
    <scope>NUCLEOTIDE SEQUENCE</scope>
    <source>
        <strain evidence="25">BX12</strain>
    </source>
</reference>
<evidence type="ECO:0000256" key="11">
    <source>
        <dbReference type="ARBA" id="ARBA00023136"/>
    </source>
</evidence>
<evidence type="ECO:0000313" key="26">
    <source>
        <dbReference type="Proteomes" id="UP000602647"/>
    </source>
</evidence>
<evidence type="ECO:0000256" key="13">
    <source>
        <dbReference type="ARBA" id="ARBA00035852"/>
    </source>
</evidence>
<evidence type="ECO:0000256" key="7">
    <source>
        <dbReference type="ARBA" id="ARBA00022801"/>
    </source>
</evidence>
<dbReference type="InterPro" id="IPR003736">
    <property type="entry name" value="PAAI_dom"/>
</dbReference>
<sequence>MDIGKRFEEILQHVKHPSELRLNNMLDPFVLGYQEDDQSSEILFCTQEWEKNQRDEIHGGAIASMFDTAMGVTAAAYQGTGSVSTADLQVSFIRPFLSGAFIFSTQITSLGKTLIRTTCVAREKQSGKIVATASGTFVPYKKQESI</sequence>
<evidence type="ECO:0000256" key="5">
    <source>
        <dbReference type="ARBA" id="ARBA00022490"/>
    </source>
</evidence>
<gene>
    <name evidence="25" type="ORF">H9L42_09705</name>
</gene>
<dbReference type="AlphaFoldDB" id="A0A923NL65"/>
<keyword evidence="8" id="KW-0276">Fatty acid metabolism</keyword>